<gene>
    <name evidence="1" type="ORF">LSH36_1002g03049</name>
</gene>
<evidence type="ECO:0000313" key="2">
    <source>
        <dbReference type="Proteomes" id="UP001208570"/>
    </source>
</evidence>
<evidence type="ECO:0000313" key="1">
    <source>
        <dbReference type="EMBL" id="KAK2142047.1"/>
    </source>
</evidence>
<protein>
    <submittedName>
        <fullName evidence="1">Uncharacterized protein</fullName>
    </submittedName>
</protein>
<reference evidence="1" key="1">
    <citation type="journal article" date="2023" name="Mol. Biol. Evol.">
        <title>Third-Generation Sequencing Reveals the Adaptive Role of the Epigenome in Three Deep-Sea Polychaetes.</title>
        <authorList>
            <person name="Perez M."/>
            <person name="Aroh O."/>
            <person name="Sun Y."/>
            <person name="Lan Y."/>
            <person name="Juniper S.K."/>
            <person name="Young C.R."/>
            <person name="Angers B."/>
            <person name="Qian P.Y."/>
        </authorList>
    </citation>
    <scope>NUCLEOTIDE SEQUENCE</scope>
    <source>
        <strain evidence="1">P08H-3</strain>
    </source>
</reference>
<dbReference type="EMBL" id="JAODUP010001002">
    <property type="protein sequence ID" value="KAK2142047.1"/>
    <property type="molecule type" value="Genomic_DNA"/>
</dbReference>
<proteinExistence type="predicted"/>
<comment type="caution">
    <text evidence="1">The sequence shown here is derived from an EMBL/GenBank/DDBJ whole genome shotgun (WGS) entry which is preliminary data.</text>
</comment>
<organism evidence="1 2">
    <name type="scientific">Paralvinella palmiformis</name>
    <dbReference type="NCBI Taxonomy" id="53620"/>
    <lineage>
        <taxon>Eukaryota</taxon>
        <taxon>Metazoa</taxon>
        <taxon>Spiralia</taxon>
        <taxon>Lophotrochozoa</taxon>
        <taxon>Annelida</taxon>
        <taxon>Polychaeta</taxon>
        <taxon>Sedentaria</taxon>
        <taxon>Canalipalpata</taxon>
        <taxon>Terebellida</taxon>
        <taxon>Terebelliformia</taxon>
        <taxon>Alvinellidae</taxon>
        <taxon>Paralvinella</taxon>
    </lineage>
</organism>
<dbReference type="Proteomes" id="UP001208570">
    <property type="component" value="Unassembled WGS sequence"/>
</dbReference>
<keyword evidence="2" id="KW-1185">Reference proteome</keyword>
<feature type="non-terminal residue" evidence="1">
    <location>
        <position position="1"/>
    </location>
</feature>
<dbReference type="AlphaFoldDB" id="A0AAD9IW60"/>
<accession>A0AAD9IW60</accession>
<name>A0AAD9IW60_9ANNE</name>
<sequence>IMNIDFEQNYGNGSYVCKQTLVTKAKDLAGAGKIKEALDFNERALSIYHSEKLVRRITKMKVNTFNGSRVMISIILSQRTICM</sequence>